<name>A0A2N5U3R6_9BASI</name>
<feature type="region of interest" description="Disordered" evidence="1">
    <location>
        <begin position="48"/>
        <end position="68"/>
    </location>
</feature>
<evidence type="ECO:0008006" key="5">
    <source>
        <dbReference type="Google" id="ProtNLM"/>
    </source>
</evidence>
<keyword evidence="4" id="KW-1185">Reference proteome</keyword>
<organism evidence="3 4">
    <name type="scientific">Puccinia coronata f. sp. avenae</name>
    <dbReference type="NCBI Taxonomy" id="200324"/>
    <lineage>
        <taxon>Eukaryota</taxon>
        <taxon>Fungi</taxon>
        <taxon>Dikarya</taxon>
        <taxon>Basidiomycota</taxon>
        <taxon>Pucciniomycotina</taxon>
        <taxon>Pucciniomycetes</taxon>
        <taxon>Pucciniales</taxon>
        <taxon>Pucciniaceae</taxon>
        <taxon>Puccinia</taxon>
    </lineage>
</organism>
<feature type="region of interest" description="Disordered" evidence="1">
    <location>
        <begin position="84"/>
        <end position="105"/>
    </location>
</feature>
<dbReference type="AlphaFoldDB" id="A0A2N5U3R6"/>
<protein>
    <recommendedName>
        <fullName evidence="5">SMP domain-containing protein</fullName>
    </recommendedName>
</protein>
<dbReference type="Proteomes" id="UP000235388">
    <property type="component" value="Unassembled WGS sequence"/>
</dbReference>
<evidence type="ECO:0000313" key="4">
    <source>
        <dbReference type="Proteomes" id="UP000235388"/>
    </source>
</evidence>
<reference evidence="3 4" key="1">
    <citation type="submission" date="2017-11" db="EMBL/GenBank/DDBJ databases">
        <title>De novo assembly and phasing of dikaryotic genomes from two isolates of Puccinia coronata f. sp. avenae, the causal agent of oat crown rust.</title>
        <authorList>
            <person name="Miller M.E."/>
            <person name="Zhang Y."/>
            <person name="Omidvar V."/>
            <person name="Sperschneider J."/>
            <person name="Schwessinger B."/>
            <person name="Raley C."/>
            <person name="Palmer J.M."/>
            <person name="Garnica D."/>
            <person name="Upadhyaya N."/>
            <person name="Rathjen J."/>
            <person name="Taylor J.M."/>
            <person name="Park R.F."/>
            <person name="Dodds P.N."/>
            <person name="Hirsch C.D."/>
            <person name="Kianian S.F."/>
            <person name="Figueroa M."/>
        </authorList>
    </citation>
    <scope>NUCLEOTIDE SEQUENCE [LARGE SCALE GENOMIC DNA]</scope>
    <source>
        <strain evidence="3">12NC29</strain>
    </source>
</reference>
<evidence type="ECO:0000313" key="3">
    <source>
        <dbReference type="EMBL" id="PLW32394.1"/>
    </source>
</evidence>
<feature type="compositionally biased region" description="Basic and acidic residues" evidence="1">
    <location>
        <begin position="84"/>
        <end position="97"/>
    </location>
</feature>
<evidence type="ECO:0000256" key="2">
    <source>
        <dbReference type="SAM" id="SignalP"/>
    </source>
</evidence>
<feature type="chain" id="PRO_5014691608" description="SMP domain-containing protein" evidence="2">
    <location>
        <begin position="28"/>
        <end position="105"/>
    </location>
</feature>
<evidence type="ECO:0000256" key="1">
    <source>
        <dbReference type="SAM" id="MobiDB-lite"/>
    </source>
</evidence>
<sequence length="105" mass="11495">MSGKISTRFVPLLVFSLLVVYCSYCLASERPPLSGWGTTSWDAAQAGKVGDVGSASSTTKQAETKVHFDPDESRMRHYAFGEAAKKAVKDEAQRRLGPEWNNGKK</sequence>
<comment type="caution">
    <text evidence="3">The sequence shown here is derived from an EMBL/GenBank/DDBJ whole genome shotgun (WGS) entry which is preliminary data.</text>
</comment>
<accession>A0A2N5U3R6</accession>
<gene>
    <name evidence="3" type="ORF">PCANC_20223</name>
</gene>
<feature type="signal peptide" evidence="2">
    <location>
        <begin position="1"/>
        <end position="27"/>
    </location>
</feature>
<keyword evidence="2" id="KW-0732">Signal</keyword>
<proteinExistence type="predicted"/>
<dbReference type="EMBL" id="PGCJ01000323">
    <property type="protein sequence ID" value="PLW32394.1"/>
    <property type="molecule type" value="Genomic_DNA"/>
</dbReference>